<gene>
    <name evidence="2" type="ORF">Bfra_000326</name>
</gene>
<dbReference type="Proteomes" id="UP000531561">
    <property type="component" value="Unassembled WGS sequence"/>
</dbReference>
<feature type="region of interest" description="Disordered" evidence="1">
    <location>
        <begin position="18"/>
        <end position="41"/>
    </location>
</feature>
<accession>A0A8H6EN22</accession>
<name>A0A8H6EN22_9HELO</name>
<evidence type="ECO:0000313" key="3">
    <source>
        <dbReference type="Proteomes" id="UP000531561"/>
    </source>
</evidence>
<feature type="region of interest" description="Disordered" evidence="1">
    <location>
        <begin position="56"/>
        <end position="75"/>
    </location>
</feature>
<feature type="compositionally biased region" description="Low complexity" evidence="1">
    <location>
        <begin position="18"/>
        <end position="35"/>
    </location>
</feature>
<reference evidence="2 3" key="1">
    <citation type="journal article" date="2020" name="Phytopathology">
        <title>A high-quality genome resource of Botrytis fragariae, a new and rapidly spreading fungal pathogen causing strawberry gray mold in the U.S.A.</title>
        <authorList>
            <person name="Wu Y."/>
            <person name="Saski C.A."/>
            <person name="Schnabel G."/>
            <person name="Xiao S."/>
            <person name="Hu M."/>
        </authorList>
    </citation>
    <scope>NUCLEOTIDE SEQUENCE [LARGE SCALE GENOMIC DNA]</scope>
    <source>
        <strain evidence="2 3">BVB16</strain>
    </source>
</reference>
<keyword evidence="3" id="KW-1185">Reference proteome</keyword>
<comment type="caution">
    <text evidence="2">The sequence shown here is derived from an EMBL/GenBank/DDBJ whole genome shotgun (WGS) entry which is preliminary data.</text>
</comment>
<evidence type="ECO:0000313" key="2">
    <source>
        <dbReference type="EMBL" id="KAF5878159.1"/>
    </source>
</evidence>
<organism evidence="2 3">
    <name type="scientific">Botrytis fragariae</name>
    <dbReference type="NCBI Taxonomy" id="1964551"/>
    <lineage>
        <taxon>Eukaryota</taxon>
        <taxon>Fungi</taxon>
        <taxon>Dikarya</taxon>
        <taxon>Ascomycota</taxon>
        <taxon>Pezizomycotina</taxon>
        <taxon>Leotiomycetes</taxon>
        <taxon>Helotiales</taxon>
        <taxon>Sclerotiniaceae</taxon>
        <taxon>Botrytis</taxon>
    </lineage>
</organism>
<dbReference type="EMBL" id="JABFCT010000002">
    <property type="protein sequence ID" value="KAF5878159.1"/>
    <property type="molecule type" value="Genomic_DNA"/>
</dbReference>
<dbReference type="RefSeq" id="XP_037197104.1">
    <property type="nucleotide sequence ID" value="XM_037330771.1"/>
</dbReference>
<protein>
    <submittedName>
        <fullName evidence="2">Uncharacterized protein</fullName>
    </submittedName>
</protein>
<dbReference type="GeneID" id="59254463"/>
<dbReference type="AlphaFoldDB" id="A0A8H6EN22"/>
<evidence type="ECO:0000256" key="1">
    <source>
        <dbReference type="SAM" id="MobiDB-lite"/>
    </source>
</evidence>
<proteinExistence type="predicted"/>
<sequence length="353" mass="39760">MSFNSSPFIRSAFPYFSPYSSSPSSSSTSESLSLLDEPERSIEHPNQFLRSKLSDEASAMAHQNHHHDPTLYEASPPRRFVVPDIVVTTATPIAPLLPPYSPPKKGSTKTTTFYPPKHFAGEVTKPTSQAHSTLRPQTPTAITLIPPYDFYYPSQPPTQPPPSLDPNLFTPLPPAHKYSELILPQLRTLTRNIESTMDTHLMRQLPHLHSLLSLLSPLPDFGLLTHNLPAFQAHVETYFATARTQEEQYFHTLLAVKPEPELKMVFRIFDDLYTYNFPRRAACLIYPDDFEHEPAAEMNRVESASRFPDWDEGGVETGVPALVYRQGWGGKAKYVVTASFAGDVGVQYPMYHF</sequence>
<dbReference type="OrthoDB" id="3559864at2759"/>